<dbReference type="Proteomes" id="UP000310032">
    <property type="component" value="Unassembled WGS sequence"/>
</dbReference>
<accession>A0A4S2EMA7</accession>
<proteinExistence type="predicted"/>
<dbReference type="Gene3D" id="2.60.40.3080">
    <property type="match status" value="1"/>
</dbReference>
<dbReference type="RefSeq" id="WP_135959365.1">
    <property type="nucleotide sequence ID" value="NZ_SRYM01000028.1"/>
</dbReference>
<dbReference type="AlphaFoldDB" id="A0A4S2EMA7"/>
<dbReference type="InterPro" id="IPR021638">
    <property type="entry name" value="DUF3244"/>
</dbReference>
<comment type="caution">
    <text evidence="1">The sequence shown here is derived from an EMBL/GenBank/DDBJ whole genome shotgun (WGS) entry which is preliminary data.</text>
</comment>
<dbReference type="EMBL" id="SRYM01000028">
    <property type="protein sequence ID" value="TGY57288.1"/>
    <property type="molecule type" value="Genomic_DNA"/>
</dbReference>
<protein>
    <submittedName>
        <fullName evidence="1">DUF3244 domain-containing protein</fullName>
    </submittedName>
</protein>
<gene>
    <name evidence="1" type="ORF">E5342_10805</name>
</gene>
<organism evidence="1 2">
    <name type="scientific">Parabacteroides distasonis</name>
    <dbReference type="NCBI Taxonomy" id="823"/>
    <lineage>
        <taxon>Bacteria</taxon>
        <taxon>Pseudomonadati</taxon>
        <taxon>Bacteroidota</taxon>
        <taxon>Bacteroidia</taxon>
        <taxon>Bacteroidales</taxon>
        <taxon>Tannerellaceae</taxon>
        <taxon>Parabacteroides</taxon>
    </lineage>
</organism>
<evidence type="ECO:0000313" key="2">
    <source>
        <dbReference type="Proteomes" id="UP000310032"/>
    </source>
</evidence>
<reference evidence="1 2" key="1">
    <citation type="submission" date="2019-04" db="EMBL/GenBank/DDBJ databases">
        <title>Microbes associate with the intestines of laboratory mice.</title>
        <authorList>
            <person name="Navarre W."/>
            <person name="Wong E."/>
            <person name="Huang K."/>
            <person name="Tropini C."/>
            <person name="Ng K."/>
            <person name="Yu B."/>
        </authorList>
    </citation>
    <scope>NUCLEOTIDE SEQUENCE [LARGE SCALE GENOMIC DNA]</scope>
    <source>
        <strain evidence="1 2">NM39_I3</strain>
    </source>
</reference>
<name>A0A4S2EMA7_PARDI</name>
<dbReference type="Pfam" id="PF11589">
    <property type="entry name" value="DUF3244"/>
    <property type="match status" value="1"/>
</dbReference>
<sequence>MRQLKLLLAAIALLWAMPCWGKPIDLHGKWEHKKKSIPIGLPMDASIEEANRELIVNFHEDLGDVCVIVTSSTGEVIYNEKVQTRDITFLIVPLDYQGMGMVQITDGYNNIYGEFVNN</sequence>
<evidence type="ECO:0000313" key="1">
    <source>
        <dbReference type="EMBL" id="TGY57288.1"/>
    </source>
</evidence>